<accession>A0A4R3MF70</accession>
<dbReference type="Pfam" id="PF03372">
    <property type="entry name" value="Exo_endo_phos"/>
    <property type="match status" value="1"/>
</dbReference>
<comment type="caution">
    <text evidence="2">The sequence shown here is derived from an EMBL/GenBank/DDBJ whole genome shotgun (WGS) entry which is preliminary data.</text>
</comment>
<keyword evidence="3" id="KW-1185">Reference proteome</keyword>
<dbReference type="GO" id="GO:0004519">
    <property type="term" value="F:endonuclease activity"/>
    <property type="evidence" value="ECO:0007669"/>
    <property type="project" value="UniProtKB-KW"/>
</dbReference>
<gene>
    <name evidence="2" type="ORF">EDC22_103124</name>
</gene>
<keyword evidence="2" id="KW-0269">Exonuclease</keyword>
<proteinExistence type="predicted"/>
<dbReference type="SUPFAM" id="SSF56219">
    <property type="entry name" value="DNase I-like"/>
    <property type="match status" value="1"/>
</dbReference>
<dbReference type="OrthoDB" id="7297112at2"/>
<sequence>MRIATFNLEDFGGARTGAPDLESRLAVLRPQLERLRADVVCLQEVNTVKAGGERRALALERLIEGTWYAGHRLVLGTGPTRRRPADIHNLAVLTRLPVRAVEDIRHDLVAPPRWCPATADPPLEVPQDLSWDRPIQHLTLDLPDGRPLALFNLHLRAPLAAPIPGQKTGPFRWKTVSGWAEGFFEAAIKRAGQALELRLAVERVFDARPDALIAVCGDFNADDHDTALRLACAGEDDTGTGALATRVLTPVARSLPVDRRFTVLHHGRPLMLDHILASRGLLGHLTHVAIHNEMLDDELIAYRRIERSPASLHAPIVAEFSFP</sequence>
<dbReference type="Gene3D" id="3.60.10.10">
    <property type="entry name" value="Endonuclease/exonuclease/phosphatase"/>
    <property type="match status" value="1"/>
</dbReference>
<dbReference type="InterPro" id="IPR036691">
    <property type="entry name" value="Endo/exonu/phosph_ase_sf"/>
</dbReference>
<dbReference type="RefSeq" id="WP_132805722.1">
    <property type="nucleotide sequence ID" value="NZ_SMAK01000003.1"/>
</dbReference>
<evidence type="ECO:0000313" key="2">
    <source>
        <dbReference type="EMBL" id="TCT11812.1"/>
    </source>
</evidence>
<dbReference type="EMBL" id="SMAK01000003">
    <property type="protein sequence ID" value="TCT11812.1"/>
    <property type="molecule type" value="Genomic_DNA"/>
</dbReference>
<dbReference type="GO" id="GO:0004527">
    <property type="term" value="F:exonuclease activity"/>
    <property type="evidence" value="ECO:0007669"/>
    <property type="project" value="UniProtKB-KW"/>
</dbReference>
<reference evidence="2 3" key="1">
    <citation type="submission" date="2019-03" db="EMBL/GenBank/DDBJ databases">
        <title>Genomic Encyclopedia of Type Strains, Phase IV (KMG-IV): sequencing the most valuable type-strain genomes for metagenomic binning, comparative biology and taxonomic classification.</title>
        <authorList>
            <person name="Goeker M."/>
        </authorList>
    </citation>
    <scope>NUCLEOTIDE SEQUENCE [LARGE SCALE GENOMIC DNA]</scope>
    <source>
        <strain evidence="2 3">DSM 19345</strain>
    </source>
</reference>
<dbReference type="AlphaFoldDB" id="A0A4R3MF70"/>
<feature type="domain" description="Endonuclease/exonuclease/phosphatase" evidence="1">
    <location>
        <begin position="5"/>
        <end position="281"/>
    </location>
</feature>
<name>A0A4R3MF70_9HYPH</name>
<evidence type="ECO:0000313" key="3">
    <source>
        <dbReference type="Proteomes" id="UP000295678"/>
    </source>
</evidence>
<keyword evidence="2" id="KW-0540">Nuclease</keyword>
<dbReference type="Proteomes" id="UP000295678">
    <property type="component" value="Unassembled WGS sequence"/>
</dbReference>
<organism evidence="2 3">
    <name type="scientific">Tepidamorphus gemmatus</name>
    <dbReference type="NCBI Taxonomy" id="747076"/>
    <lineage>
        <taxon>Bacteria</taxon>
        <taxon>Pseudomonadati</taxon>
        <taxon>Pseudomonadota</taxon>
        <taxon>Alphaproteobacteria</taxon>
        <taxon>Hyphomicrobiales</taxon>
        <taxon>Tepidamorphaceae</taxon>
        <taxon>Tepidamorphus</taxon>
    </lineage>
</organism>
<evidence type="ECO:0000259" key="1">
    <source>
        <dbReference type="Pfam" id="PF03372"/>
    </source>
</evidence>
<dbReference type="InterPro" id="IPR005135">
    <property type="entry name" value="Endo/exonuclease/phosphatase"/>
</dbReference>
<keyword evidence="2" id="KW-0255">Endonuclease</keyword>
<keyword evidence="2" id="KW-0378">Hydrolase</keyword>
<protein>
    <submittedName>
        <fullName evidence="2">Endonuclease/exonuclease/phosphatase family metal-dependent hydrolase</fullName>
    </submittedName>
</protein>